<dbReference type="PROSITE" id="PS00108">
    <property type="entry name" value="PROTEIN_KINASE_ST"/>
    <property type="match status" value="1"/>
</dbReference>
<evidence type="ECO:0000256" key="8">
    <source>
        <dbReference type="ARBA" id="ARBA00048679"/>
    </source>
</evidence>
<keyword evidence="5 13" id="KW-0418">Kinase</keyword>
<dbReference type="InterPro" id="IPR011009">
    <property type="entry name" value="Kinase-like_dom_sf"/>
</dbReference>
<dbReference type="PROSITE" id="PS50011">
    <property type="entry name" value="PROTEIN_KINASE_DOM"/>
    <property type="match status" value="1"/>
</dbReference>
<dbReference type="Pfam" id="PF00069">
    <property type="entry name" value="Pkinase"/>
    <property type="match status" value="1"/>
</dbReference>
<comment type="caution">
    <text evidence="13">The sequence shown here is derived from an EMBL/GenBank/DDBJ whole genome shotgun (WGS) entry which is preliminary data.</text>
</comment>
<dbReference type="OrthoDB" id="5919641at2759"/>
<evidence type="ECO:0000256" key="4">
    <source>
        <dbReference type="ARBA" id="ARBA00022741"/>
    </source>
</evidence>
<organism evidence="13 14">
    <name type="scientific">Trichinella pseudospiralis</name>
    <name type="common">Parasitic roundworm</name>
    <dbReference type="NCBI Taxonomy" id="6337"/>
    <lineage>
        <taxon>Eukaryota</taxon>
        <taxon>Metazoa</taxon>
        <taxon>Ecdysozoa</taxon>
        <taxon>Nematoda</taxon>
        <taxon>Enoplea</taxon>
        <taxon>Dorylaimia</taxon>
        <taxon>Trichinellida</taxon>
        <taxon>Trichinellidae</taxon>
        <taxon>Trichinella</taxon>
    </lineage>
</organism>
<reference evidence="13 14" key="1">
    <citation type="submission" date="2015-01" db="EMBL/GenBank/DDBJ databases">
        <title>Evolution of Trichinella species and genotypes.</title>
        <authorList>
            <person name="Korhonen P.K."/>
            <person name="Edoardo P."/>
            <person name="Giuseppe L.R."/>
            <person name="Gasser R.B."/>
        </authorList>
    </citation>
    <scope>NUCLEOTIDE SEQUENCE [LARGE SCALE GENOMIC DNA]</scope>
    <source>
        <strain evidence="13">ISS470</strain>
    </source>
</reference>
<evidence type="ECO:0000256" key="11">
    <source>
        <dbReference type="PIRSR" id="PIRSR630616-3"/>
    </source>
</evidence>
<evidence type="ECO:0000259" key="12">
    <source>
        <dbReference type="PROSITE" id="PS50011"/>
    </source>
</evidence>
<keyword evidence="2" id="KW-0723">Serine/threonine-protein kinase</keyword>
<proteinExistence type="predicted"/>
<evidence type="ECO:0000256" key="3">
    <source>
        <dbReference type="ARBA" id="ARBA00022679"/>
    </source>
</evidence>
<comment type="catalytic activity">
    <reaction evidence="7">
        <text>L-threonyl-[protein] + ATP = O-phospho-L-threonyl-[protein] + ADP + H(+)</text>
        <dbReference type="Rhea" id="RHEA:46608"/>
        <dbReference type="Rhea" id="RHEA-COMP:11060"/>
        <dbReference type="Rhea" id="RHEA-COMP:11605"/>
        <dbReference type="ChEBI" id="CHEBI:15378"/>
        <dbReference type="ChEBI" id="CHEBI:30013"/>
        <dbReference type="ChEBI" id="CHEBI:30616"/>
        <dbReference type="ChEBI" id="CHEBI:61977"/>
        <dbReference type="ChEBI" id="CHEBI:456216"/>
        <dbReference type="EC" id="2.7.11.1"/>
    </reaction>
</comment>
<name>A0A0V1FDU8_TRIPS</name>
<dbReference type="InterPro" id="IPR000719">
    <property type="entry name" value="Prot_kinase_dom"/>
</dbReference>
<evidence type="ECO:0000256" key="2">
    <source>
        <dbReference type="ARBA" id="ARBA00022527"/>
    </source>
</evidence>
<keyword evidence="4 10" id="KW-0547">Nucleotide-binding</keyword>
<evidence type="ECO:0000256" key="6">
    <source>
        <dbReference type="ARBA" id="ARBA00022840"/>
    </source>
</evidence>
<accession>A0A0V1FDU8</accession>
<evidence type="ECO:0000313" key="13">
    <source>
        <dbReference type="EMBL" id="KRY84184.1"/>
    </source>
</evidence>
<keyword evidence="14" id="KW-1185">Reference proteome</keyword>
<evidence type="ECO:0000256" key="9">
    <source>
        <dbReference type="PIRSR" id="PIRSR630616-1"/>
    </source>
</evidence>
<feature type="domain" description="Protein kinase" evidence="12">
    <location>
        <begin position="1"/>
        <end position="257"/>
    </location>
</feature>
<feature type="cross-link" description="Glycyl lysine isopeptide (Lys-Gly) (interchain with G-Cter in SUMO2)" evidence="11">
    <location>
        <position position="131"/>
    </location>
</feature>
<keyword evidence="3" id="KW-0808">Transferase</keyword>
<dbReference type="InterPro" id="IPR030616">
    <property type="entry name" value="Aur-like"/>
</dbReference>
<dbReference type="EMBL" id="JYDT01000120">
    <property type="protein sequence ID" value="KRY84184.1"/>
    <property type="molecule type" value="Genomic_DNA"/>
</dbReference>
<dbReference type="SMART" id="SM00220">
    <property type="entry name" value="S_TKc"/>
    <property type="match status" value="1"/>
</dbReference>
<dbReference type="PANTHER" id="PTHR24350">
    <property type="entry name" value="SERINE/THREONINE-PROTEIN KINASE IAL-RELATED"/>
    <property type="match status" value="1"/>
</dbReference>
<protein>
    <submittedName>
        <fullName evidence="13">Aurora kinase</fullName>
    </submittedName>
</protein>
<dbReference type="Proteomes" id="UP000054995">
    <property type="component" value="Unassembled WGS sequence"/>
</dbReference>
<dbReference type="GO" id="GO:0004674">
    <property type="term" value="F:protein serine/threonine kinase activity"/>
    <property type="evidence" value="ECO:0007669"/>
    <property type="project" value="UniProtKB-KW"/>
</dbReference>
<dbReference type="InterPro" id="IPR008271">
    <property type="entry name" value="Ser/Thr_kinase_AS"/>
</dbReference>
<dbReference type="SUPFAM" id="SSF56112">
    <property type="entry name" value="Protein kinase-like (PK-like)"/>
    <property type="match status" value="1"/>
</dbReference>
<gene>
    <name evidence="13" type="primary">aurK</name>
    <name evidence="13" type="ORF">T4D_6038</name>
</gene>
<dbReference type="Gene3D" id="1.10.510.10">
    <property type="entry name" value="Transferase(Phosphotransferase) domain 1"/>
    <property type="match status" value="1"/>
</dbReference>
<comment type="catalytic activity">
    <reaction evidence="8">
        <text>L-seryl-[protein] + ATP = O-phospho-L-seryl-[protein] + ADP + H(+)</text>
        <dbReference type="Rhea" id="RHEA:17989"/>
        <dbReference type="Rhea" id="RHEA-COMP:9863"/>
        <dbReference type="Rhea" id="RHEA-COMP:11604"/>
        <dbReference type="ChEBI" id="CHEBI:15378"/>
        <dbReference type="ChEBI" id="CHEBI:29999"/>
        <dbReference type="ChEBI" id="CHEBI:30616"/>
        <dbReference type="ChEBI" id="CHEBI:83421"/>
        <dbReference type="ChEBI" id="CHEBI:456216"/>
        <dbReference type="EC" id="2.7.11.1"/>
    </reaction>
</comment>
<feature type="active site" description="Proton acceptor" evidence="9">
    <location>
        <position position="129"/>
    </location>
</feature>
<sequence>MEEQNLKTGEKKVFDEQACRLESADEAANKSIINNAMEVSSPEKVTTGDDDSLNLLKCYLCSHPNIIQFYNTFFTDNCLVFVLELAPNGSLSKQLKKGEPLTEEVALSYMHQIASALQHLHSKGYFHRDVKPDNILVDAFGQLKLADFGLAADFRKKKKHRMYCGTSRYMSPEVISRQAYDAKVDVWALGILLYQFLVGDVPFDGRTNQEVTSNVLDKELTIPDGLSEEASDLIKKLLTKDPSKRISLSELIQHPWMQADKFSS</sequence>
<evidence type="ECO:0000256" key="1">
    <source>
        <dbReference type="ARBA" id="ARBA00001946"/>
    </source>
</evidence>
<dbReference type="FunFam" id="1.10.510.10:FF:000571">
    <property type="entry name" value="Maternal embryonic leucine zipper kinase"/>
    <property type="match status" value="1"/>
</dbReference>
<evidence type="ECO:0000256" key="10">
    <source>
        <dbReference type="PIRSR" id="PIRSR630616-2"/>
    </source>
</evidence>
<evidence type="ECO:0000256" key="7">
    <source>
        <dbReference type="ARBA" id="ARBA00047899"/>
    </source>
</evidence>
<feature type="binding site" evidence="10">
    <location>
        <begin position="84"/>
        <end position="86"/>
    </location>
    <ligand>
        <name>ATP</name>
        <dbReference type="ChEBI" id="CHEBI:30616"/>
    </ligand>
</feature>
<feature type="binding site" evidence="10">
    <location>
        <position position="147"/>
    </location>
    <ligand>
        <name>ATP</name>
        <dbReference type="ChEBI" id="CHEBI:30616"/>
    </ligand>
</feature>
<comment type="cofactor">
    <cofactor evidence="1">
        <name>Mg(2+)</name>
        <dbReference type="ChEBI" id="CHEBI:18420"/>
    </cofactor>
</comment>
<evidence type="ECO:0000313" key="14">
    <source>
        <dbReference type="Proteomes" id="UP000054995"/>
    </source>
</evidence>
<keyword evidence="6 10" id="KW-0067">ATP-binding</keyword>
<evidence type="ECO:0000256" key="5">
    <source>
        <dbReference type="ARBA" id="ARBA00022777"/>
    </source>
</evidence>
<dbReference type="GO" id="GO:0005524">
    <property type="term" value="F:ATP binding"/>
    <property type="evidence" value="ECO:0007669"/>
    <property type="project" value="UniProtKB-KW"/>
</dbReference>
<dbReference type="AlphaFoldDB" id="A0A0V1FDU8"/>